<gene>
    <name evidence="6" type="primary">geoB_5</name>
    <name evidence="6" type="ORF">NRB56_47900</name>
</gene>
<comment type="similarity">
    <text evidence="1 4">Belongs to the aldehyde dehydrogenase family.</text>
</comment>
<protein>
    <submittedName>
        <fullName evidence="6">Geranial dehydrogenase</fullName>
        <ecNumber evidence="6">1.2.1.86</ecNumber>
    </submittedName>
</protein>
<reference evidence="6 7" key="1">
    <citation type="submission" date="2019-10" db="EMBL/GenBank/DDBJ databases">
        <title>Nocardia macrotermitis sp. nov. and Nocardia aurantia sp. nov., isolated from the gut of fungus growing-termite Macrotermes natalensis.</title>
        <authorList>
            <person name="Benndorf R."/>
            <person name="Schwitalla J."/>
            <person name="Martin K."/>
            <person name="De Beer W."/>
            <person name="Kaster A.-K."/>
            <person name="Vollmers J."/>
            <person name="Poulsen M."/>
            <person name="Beemelmanns C."/>
        </authorList>
    </citation>
    <scope>NUCLEOTIDE SEQUENCE [LARGE SCALE GENOMIC DNA]</scope>
    <source>
        <strain evidence="6 7">RB56</strain>
    </source>
</reference>
<comment type="caution">
    <text evidence="6">The sequence shown here is derived from an EMBL/GenBank/DDBJ whole genome shotgun (WGS) entry which is preliminary data.</text>
</comment>
<dbReference type="PANTHER" id="PTHR42804:SF1">
    <property type="entry name" value="ALDEHYDE DEHYDROGENASE-RELATED"/>
    <property type="match status" value="1"/>
</dbReference>
<dbReference type="EC" id="1.2.1.86" evidence="6"/>
<dbReference type="InterPro" id="IPR016163">
    <property type="entry name" value="Ald_DH_C"/>
</dbReference>
<organism evidence="6 7">
    <name type="scientific">Nocardia aurantia</name>
    <dbReference type="NCBI Taxonomy" id="2585199"/>
    <lineage>
        <taxon>Bacteria</taxon>
        <taxon>Bacillati</taxon>
        <taxon>Actinomycetota</taxon>
        <taxon>Actinomycetes</taxon>
        <taxon>Mycobacteriales</taxon>
        <taxon>Nocardiaceae</taxon>
        <taxon>Nocardia</taxon>
    </lineage>
</organism>
<keyword evidence="2 4" id="KW-0560">Oxidoreductase</keyword>
<evidence type="ECO:0000256" key="1">
    <source>
        <dbReference type="ARBA" id="ARBA00009986"/>
    </source>
</evidence>
<proteinExistence type="inferred from homology"/>
<feature type="domain" description="Aldehyde dehydrogenase" evidence="5">
    <location>
        <begin position="14"/>
        <end position="476"/>
    </location>
</feature>
<dbReference type="Gene3D" id="3.40.605.10">
    <property type="entry name" value="Aldehyde Dehydrogenase, Chain A, domain 1"/>
    <property type="match status" value="1"/>
</dbReference>
<dbReference type="CDD" id="cd07139">
    <property type="entry name" value="ALDH_AldA-Rv0768"/>
    <property type="match status" value="1"/>
</dbReference>
<dbReference type="Pfam" id="PF00171">
    <property type="entry name" value="Aldedh"/>
    <property type="match status" value="1"/>
</dbReference>
<dbReference type="EMBL" id="WEGI01000010">
    <property type="protein sequence ID" value="MQY29200.1"/>
    <property type="molecule type" value="Genomic_DNA"/>
</dbReference>
<evidence type="ECO:0000256" key="4">
    <source>
        <dbReference type="RuleBase" id="RU003345"/>
    </source>
</evidence>
<dbReference type="FunFam" id="3.40.605.10:FF:000007">
    <property type="entry name" value="NAD/NADP-dependent betaine aldehyde dehydrogenase"/>
    <property type="match status" value="1"/>
</dbReference>
<dbReference type="InterPro" id="IPR029510">
    <property type="entry name" value="Ald_DH_CS_GLU"/>
</dbReference>
<name>A0A7K0DTW0_9NOCA</name>
<evidence type="ECO:0000259" key="5">
    <source>
        <dbReference type="Pfam" id="PF00171"/>
    </source>
</evidence>
<evidence type="ECO:0000313" key="7">
    <source>
        <dbReference type="Proteomes" id="UP000431401"/>
    </source>
</evidence>
<keyword evidence="7" id="KW-1185">Reference proteome</keyword>
<dbReference type="InterPro" id="IPR015590">
    <property type="entry name" value="Aldehyde_DH_dom"/>
</dbReference>
<dbReference type="InterPro" id="IPR016162">
    <property type="entry name" value="Ald_DH_N"/>
</dbReference>
<dbReference type="InterPro" id="IPR016161">
    <property type="entry name" value="Ald_DH/histidinol_DH"/>
</dbReference>
<accession>A0A7K0DTW0</accession>
<feature type="active site" evidence="3">
    <location>
        <position position="253"/>
    </location>
</feature>
<evidence type="ECO:0000256" key="3">
    <source>
        <dbReference type="PROSITE-ProRule" id="PRU10007"/>
    </source>
</evidence>
<dbReference type="PROSITE" id="PS00687">
    <property type="entry name" value="ALDEHYDE_DEHYDR_GLU"/>
    <property type="match status" value="1"/>
</dbReference>
<dbReference type="RefSeq" id="WP_153345761.1">
    <property type="nucleotide sequence ID" value="NZ_WEGI01000010.1"/>
</dbReference>
<evidence type="ECO:0000313" key="6">
    <source>
        <dbReference type="EMBL" id="MQY29200.1"/>
    </source>
</evidence>
<dbReference type="OrthoDB" id="6882680at2"/>
<dbReference type="AlphaFoldDB" id="A0A7K0DTW0"/>
<sequence length="479" mass="50672">MDRDSDTVFIDGEWIRARGPRRYEIVSASTEETLATAPVGAVEDVGAAVAAARRAFDDPAGWAHWEPERRAAVLDRFADALDERGSEIARLVTGQNGMPITISSASEAVFPGMLTRYYAGLLRDTPVETERPSMTGGTTVVRHVPIGVVAAIVPWNFPQTLTFYKLAPALAAGNTVVLKPAPETTLDAYVVVEAATAAGIPPGVFNIVTGGPETGAALVEHPDVDKVAFTGSTRAGRSIAETCGRLLRPVTLELGGKSATIVLDDVDLATEVGKMFTCTLVNSGQTCMLGTRVLAPRSRYGEVVDAFAGLVGMLPVGDPFDPGNILGPLVSARQRERVEGYIAKGRDEARLVAGGGRPEGLDKGWYVAPTVFADVANDAVIAREEIFGPVLAVIPYDDEDDAIRLANDSAYGLGGTVWSADPERARAVATRVRTGTVGVNFYNIDHHSPFGGIKDSGIGRELGPEGLASFRHTQSVYLG</sequence>
<dbReference type="Gene3D" id="3.40.309.10">
    <property type="entry name" value="Aldehyde Dehydrogenase, Chain A, domain 2"/>
    <property type="match status" value="1"/>
</dbReference>
<dbReference type="GO" id="GO:0034832">
    <property type="term" value="F:geranial dehydrogenase activity"/>
    <property type="evidence" value="ECO:0007669"/>
    <property type="project" value="UniProtKB-EC"/>
</dbReference>
<evidence type="ECO:0000256" key="2">
    <source>
        <dbReference type="ARBA" id="ARBA00023002"/>
    </source>
</evidence>
<dbReference type="Proteomes" id="UP000431401">
    <property type="component" value="Unassembled WGS sequence"/>
</dbReference>
<dbReference type="SUPFAM" id="SSF53720">
    <property type="entry name" value="ALDH-like"/>
    <property type="match status" value="1"/>
</dbReference>
<dbReference type="PANTHER" id="PTHR42804">
    <property type="entry name" value="ALDEHYDE DEHYDROGENASE"/>
    <property type="match status" value="1"/>
</dbReference>